<organism evidence="4 5">
    <name type="scientific">Mariniflexile soesokkakense</name>
    <dbReference type="NCBI Taxonomy" id="1343160"/>
    <lineage>
        <taxon>Bacteria</taxon>
        <taxon>Pseudomonadati</taxon>
        <taxon>Bacteroidota</taxon>
        <taxon>Flavobacteriia</taxon>
        <taxon>Flavobacteriales</taxon>
        <taxon>Flavobacteriaceae</taxon>
        <taxon>Mariniflexile</taxon>
    </lineage>
</organism>
<gene>
    <name evidence="4" type="ORF">VP395_12835</name>
</gene>
<accession>A0ABV0AE89</accession>
<sequence>MKAVIIEDEKLASDYLETLLQKESFNINVVKIIDNVKDAIQWLSQHTVDVIFLDIHLGDDTSFSIFDKLHINTPIIFTTAYNEYAIKAFKLNSIDYLLKPIDEDELKASIDKLKDRISNSNSFNVQKILEAMQQKEDYQERFMVVSGQKIKSILIDQVAYFLSEGRYVKLVTKNNEKYLLDQSLENLENKLNPNYFYRVNRQAIVSFASIQQMIVWSKSRVKLELSPVAEFDVIVSIDKSGEFKKWLNR</sequence>
<dbReference type="SUPFAM" id="SSF52172">
    <property type="entry name" value="CheY-like"/>
    <property type="match status" value="1"/>
</dbReference>
<keyword evidence="1" id="KW-0597">Phosphoprotein</keyword>
<dbReference type="InterPro" id="IPR011006">
    <property type="entry name" value="CheY-like_superfamily"/>
</dbReference>
<dbReference type="Pfam" id="PF00072">
    <property type="entry name" value="Response_reg"/>
    <property type="match status" value="1"/>
</dbReference>
<dbReference type="RefSeq" id="WP_346242417.1">
    <property type="nucleotide sequence ID" value="NZ_JAZHYP010000006.1"/>
</dbReference>
<dbReference type="PROSITE" id="PS50930">
    <property type="entry name" value="HTH_LYTTR"/>
    <property type="match status" value="1"/>
</dbReference>
<dbReference type="PROSITE" id="PS50110">
    <property type="entry name" value="RESPONSE_REGULATORY"/>
    <property type="match status" value="1"/>
</dbReference>
<dbReference type="EMBL" id="JAZHYP010000006">
    <property type="protein sequence ID" value="MEN3324620.1"/>
    <property type="molecule type" value="Genomic_DNA"/>
</dbReference>
<dbReference type="Gene3D" id="2.40.50.1020">
    <property type="entry name" value="LytTr DNA-binding domain"/>
    <property type="match status" value="1"/>
</dbReference>
<evidence type="ECO:0000313" key="5">
    <source>
        <dbReference type="Proteomes" id="UP001416393"/>
    </source>
</evidence>
<dbReference type="PANTHER" id="PTHR37299:SF1">
    <property type="entry name" value="STAGE 0 SPORULATION PROTEIN A HOMOLOG"/>
    <property type="match status" value="1"/>
</dbReference>
<name>A0ABV0AE89_9FLAO</name>
<dbReference type="SMART" id="SM00448">
    <property type="entry name" value="REC"/>
    <property type="match status" value="1"/>
</dbReference>
<feature type="domain" description="HTH LytTR-type" evidence="3">
    <location>
        <begin position="142"/>
        <end position="249"/>
    </location>
</feature>
<dbReference type="InterPro" id="IPR007492">
    <property type="entry name" value="LytTR_DNA-bd_dom"/>
</dbReference>
<evidence type="ECO:0000259" key="2">
    <source>
        <dbReference type="PROSITE" id="PS50110"/>
    </source>
</evidence>
<dbReference type="Pfam" id="PF04397">
    <property type="entry name" value="LytTR"/>
    <property type="match status" value="1"/>
</dbReference>
<dbReference type="GO" id="GO:0003677">
    <property type="term" value="F:DNA binding"/>
    <property type="evidence" value="ECO:0007669"/>
    <property type="project" value="UniProtKB-KW"/>
</dbReference>
<dbReference type="SMART" id="SM00850">
    <property type="entry name" value="LytTR"/>
    <property type="match status" value="1"/>
</dbReference>
<comment type="caution">
    <text evidence="4">The sequence shown here is derived from an EMBL/GenBank/DDBJ whole genome shotgun (WGS) entry which is preliminary data.</text>
</comment>
<proteinExistence type="predicted"/>
<dbReference type="Proteomes" id="UP001416393">
    <property type="component" value="Unassembled WGS sequence"/>
</dbReference>
<dbReference type="Gene3D" id="3.40.50.2300">
    <property type="match status" value="1"/>
</dbReference>
<protein>
    <submittedName>
        <fullName evidence="4">LytTR family DNA-binding domain-containing protein</fullName>
    </submittedName>
</protein>
<keyword evidence="4" id="KW-0238">DNA-binding</keyword>
<reference evidence="4 5" key="1">
    <citation type="submission" date="2024-01" db="EMBL/GenBank/DDBJ databases">
        <title>Mariniflexile litorale sp. nov., isolated from the shallow sediments of the Sea of Japan.</title>
        <authorList>
            <person name="Romanenko L."/>
            <person name="Bystritskaya E."/>
            <person name="Isaeva M."/>
        </authorList>
    </citation>
    <scope>NUCLEOTIDE SEQUENCE [LARGE SCALE GENOMIC DNA]</scope>
    <source>
        <strain evidence="4 5">KCTC 32427</strain>
    </source>
</reference>
<feature type="domain" description="Response regulatory" evidence="2">
    <location>
        <begin position="2"/>
        <end position="114"/>
    </location>
</feature>
<evidence type="ECO:0000259" key="3">
    <source>
        <dbReference type="PROSITE" id="PS50930"/>
    </source>
</evidence>
<evidence type="ECO:0000256" key="1">
    <source>
        <dbReference type="PROSITE-ProRule" id="PRU00169"/>
    </source>
</evidence>
<evidence type="ECO:0000313" key="4">
    <source>
        <dbReference type="EMBL" id="MEN3324620.1"/>
    </source>
</evidence>
<feature type="modified residue" description="4-aspartylphosphate" evidence="1">
    <location>
        <position position="54"/>
    </location>
</feature>
<dbReference type="InterPro" id="IPR046947">
    <property type="entry name" value="LytR-like"/>
</dbReference>
<dbReference type="InterPro" id="IPR001789">
    <property type="entry name" value="Sig_transdc_resp-reg_receiver"/>
</dbReference>
<dbReference type="PANTHER" id="PTHR37299">
    <property type="entry name" value="TRANSCRIPTIONAL REGULATOR-RELATED"/>
    <property type="match status" value="1"/>
</dbReference>
<keyword evidence="5" id="KW-1185">Reference proteome</keyword>